<keyword evidence="1" id="KW-0472">Membrane</keyword>
<reference key="2">
    <citation type="submission" date="2011-10" db="EMBL/GenBank/DDBJ databases">
        <title>The genome and transcriptome sequence of Clonorchis sinensis provide insights into the carcinogenic liver fluke.</title>
        <authorList>
            <person name="Wang X."/>
            <person name="Huang Y."/>
            <person name="Chen W."/>
            <person name="Liu H."/>
            <person name="Guo L."/>
            <person name="Chen Y."/>
            <person name="Luo F."/>
            <person name="Zhou W."/>
            <person name="Sun J."/>
            <person name="Mao Q."/>
            <person name="Liang P."/>
            <person name="Zhou C."/>
            <person name="Tian Y."/>
            <person name="Men J."/>
            <person name="Lv X."/>
            <person name="Huang L."/>
            <person name="Zhou J."/>
            <person name="Hu Y."/>
            <person name="Li R."/>
            <person name="Zhang F."/>
            <person name="Lei H."/>
            <person name="Li X."/>
            <person name="Hu X."/>
            <person name="Liang C."/>
            <person name="Xu J."/>
            <person name="Wu Z."/>
            <person name="Yu X."/>
        </authorList>
    </citation>
    <scope>NUCLEOTIDE SEQUENCE</scope>
    <source>
        <strain>Henan</strain>
    </source>
</reference>
<feature type="transmembrane region" description="Helical" evidence="1">
    <location>
        <begin position="12"/>
        <end position="31"/>
    </location>
</feature>
<gene>
    <name evidence="2" type="ORF">CLF_105198</name>
</gene>
<evidence type="ECO:0000313" key="2">
    <source>
        <dbReference type="EMBL" id="GAA50899.1"/>
    </source>
</evidence>
<keyword evidence="1" id="KW-0812">Transmembrane</keyword>
<keyword evidence="3" id="KW-1185">Reference proteome</keyword>
<evidence type="ECO:0000313" key="3">
    <source>
        <dbReference type="Proteomes" id="UP000008909"/>
    </source>
</evidence>
<organism evidence="2 3">
    <name type="scientific">Clonorchis sinensis</name>
    <name type="common">Chinese liver fluke</name>
    <dbReference type="NCBI Taxonomy" id="79923"/>
    <lineage>
        <taxon>Eukaryota</taxon>
        <taxon>Metazoa</taxon>
        <taxon>Spiralia</taxon>
        <taxon>Lophotrochozoa</taxon>
        <taxon>Platyhelminthes</taxon>
        <taxon>Trematoda</taxon>
        <taxon>Digenea</taxon>
        <taxon>Opisthorchiida</taxon>
        <taxon>Opisthorchiata</taxon>
        <taxon>Opisthorchiidae</taxon>
        <taxon>Clonorchis</taxon>
    </lineage>
</organism>
<keyword evidence="1" id="KW-1133">Transmembrane helix</keyword>
<accession>G7YD65</accession>
<protein>
    <submittedName>
        <fullName evidence="2">Pol-related protein</fullName>
    </submittedName>
</protein>
<dbReference type="AlphaFoldDB" id="G7YD65"/>
<evidence type="ECO:0000256" key="1">
    <source>
        <dbReference type="SAM" id="Phobius"/>
    </source>
</evidence>
<name>G7YD65_CLOSI</name>
<reference evidence="2" key="1">
    <citation type="journal article" date="2011" name="Genome Biol.">
        <title>The draft genome of the carcinogenic human liver fluke Clonorchis sinensis.</title>
        <authorList>
            <person name="Wang X."/>
            <person name="Chen W."/>
            <person name="Huang Y."/>
            <person name="Sun J."/>
            <person name="Men J."/>
            <person name="Liu H."/>
            <person name="Luo F."/>
            <person name="Guo L."/>
            <person name="Lv X."/>
            <person name="Deng C."/>
            <person name="Zhou C."/>
            <person name="Fan Y."/>
            <person name="Li X."/>
            <person name="Huang L."/>
            <person name="Hu Y."/>
            <person name="Liang C."/>
            <person name="Hu X."/>
            <person name="Xu J."/>
            <person name="Yu X."/>
        </authorList>
    </citation>
    <scope>NUCLEOTIDE SEQUENCE [LARGE SCALE GENOMIC DNA]</scope>
    <source>
        <strain evidence="2">Henan</strain>
    </source>
</reference>
<proteinExistence type="predicted"/>
<dbReference type="EMBL" id="DF143091">
    <property type="protein sequence ID" value="GAA50899.1"/>
    <property type="molecule type" value="Genomic_DNA"/>
</dbReference>
<sequence>MGNRPRRHSLFYGWFGAPSSVLVAWTAKYSMGRMSDRSLNIPTRLSTRCTKDVLRIQRVQRAATKMVAGLTAVDYETRLAVFDLFPLEYRRLRGDPILTYALKNSRDGGCAIYVKADLPATPIDDSTLDEIPEAIWISTERTKRPVLRACERNMTKYERGHASGVHYHFGTIELPLDAVMIASPDYRQLALNSTAHVNPSNAK</sequence>
<dbReference type="Proteomes" id="UP000008909">
    <property type="component" value="Unassembled WGS sequence"/>
</dbReference>